<feature type="compositionally biased region" description="Polar residues" evidence="1">
    <location>
        <begin position="74"/>
        <end position="83"/>
    </location>
</feature>
<sequence length="312" mass="31951">MGPKQQQHGHQAPEVANADFPEAVAPQQYQQYPQPQHQYSQHQQYQQYQQYPPQVPPKPEDGQYGPGSAPYSAYSGSQLDPTSPQAQHAVPGGAAGGAQAPGAGGKKKGTICGCTVLVFVLCAIIALLSAAVIGLAAGTGVEASRANSAEARAVSLSSSLASATASATATGTAGSSAATSTSFAALDRNCSANPNSVTGTTYDAFSLFGNFSYTIQCNKDATGGPLMSLFAADFDTCMDHCASYGHYMPELFGSNATNTTCGGVSFIPLWTPKAEALKGGAPGNCYLKPEQSGDLNDPNIGTECHAAVLNAA</sequence>
<evidence type="ECO:0000313" key="4">
    <source>
        <dbReference type="Proteomes" id="UP001583177"/>
    </source>
</evidence>
<keyword evidence="4" id="KW-1185">Reference proteome</keyword>
<evidence type="ECO:0000256" key="2">
    <source>
        <dbReference type="SAM" id="Phobius"/>
    </source>
</evidence>
<feature type="region of interest" description="Disordered" evidence="1">
    <location>
        <begin position="1"/>
        <end position="102"/>
    </location>
</feature>
<feature type="compositionally biased region" description="Low complexity" evidence="1">
    <location>
        <begin position="26"/>
        <end position="52"/>
    </location>
</feature>
<organism evidence="3 4">
    <name type="scientific">Diaporthe australafricana</name>
    <dbReference type="NCBI Taxonomy" id="127596"/>
    <lineage>
        <taxon>Eukaryota</taxon>
        <taxon>Fungi</taxon>
        <taxon>Dikarya</taxon>
        <taxon>Ascomycota</taxon>
        <taxon>Pezizomycotina</taxon>
        <taxon>Sordariomycetes</taxon>
        <taxon>Sordariomycetidae</taxon>
        <taxon>Diaporthales</taxon>
        <taxon>Diaporthaceae</taxon>
        <taxon>Diaporthe</taxon>
    </lineage>
</organism>
<comment type="caution">
    <text evidence="3">The sequence shown here is derived from an EMBL/GenBank/DDBJ whole genome shotgun (WGS) entry which is preliminary data.</text>
</comment>
<proteinExistence type="predicted"/>
<keyword evidence="2" id="KW-0472">Membrane</keyword>
<dbReference type="EMBL" id="JAWRVE010000039">
    <property type="protein sequence ID" value="KAL1869857.1"/>
    <property type="molecule type" value="Genomic_DNA"/>
</dbReference>
<evidence type="ECO:0000256" key="1">
    <source>
        <dbReference type="SAM" id="MobiDB-lite"/>
    </source>
</evidence>
<dbReference type="Proteomes" id="UP001583177">
    <property type="component" value="Unassembled WGS sequence"/>
</dbReference>
<accession>A0ABR3X2B6</accession>
<feature type="compositionally biased region" description="Low complexity" evidence="1">
    <location>
        <begin position="84"/>
        <end position="101"/>
    </location>
</feature>
<keyword evidence="2" id="KW-1133">Transmembrane helix</keyword>
<evidence type="ECO:0000313" key="3">
    <source>
        <dbReference type="EMBL" id="KAL1869857.1"/>
    </source>
</evidence>
<reference evidence="3 4" key="1">
    <citation type="journal article" date="2024" name="IMA Fungus">
        <title>IMA Genome - F19 : A genome assembly and annotation guide to empower mycologists, including annotated draft genome sequences of Ceratocystis pirilliformis, Diaporthe australafricana, Fusarium ophioides, Paecilomyces lecythidis, and Sporothrix stenoceras.</title>
        <authorList>
            <person name="Aylward J."/>
            <person name="Wilson A.M."/>
            <person name="Visagie C.M."/>
            <person name="Spraker J."/>
            <person name="Barnes I."/>
            <person name="Buitendag C."/>
            <person name="Ceriani C."/>
            <person name="Del Mar Angel L."/>
            <person name="du Plessis D."/>
            <person name="Fuchs T."/>
            <person name="Gasser K."/>
            <person name="Kramer D."/>
            <person name="Li W."/>
            <person name="Munsamy K."/>
            <person name="Piso A."/>
            <person name="Price J.L."/>
            <person name="Sonnekus B."/>
            <person name="Thomas C."/>
            <person name="van der Nest A."/>
            <person name="van Dijk A."/>
            <person name="van Heerden A."/>
            <person name="van Vuuren N."/>
            <person name="Yilmaz N."/>
            <person name="Duong T.A."/>
            <person name="van der Merwe N.A."/>
            <person name="Wingfield M.J."/>
            <person name="Wingfield B.D."/>
        </authorList>
    </citation>
    <scope>NUCLEOTIDE SEQUENCE [LARGE SCALE GENOMIC DNA]</scope>
    <source>
        <strain evidence="3 4">CMW 18300</strain>
    </source>
</reference>
<protein>
    <submittedName>
        <fullName evidence="3">Uncharacterized protein</fullName>
    </submittedName>
</protein>
<keyword evidence="2" id="KW-0812">Transmembrane</keyword>
<name>A0ABR3X2B6_9PEZI</name>
<gene>
    <name evidence="3" type="ORF">Daus18300_005317</name>
</gene>
<feature type="transmembrane region" description="Helical" evidence="2">
    <location>
        <begin position="116"/>
        <end position="137"/>
    </location>
</feature>